<dbReference type="AlphaFoldDB" id="A0A4Q9WCL4"/>
<feature type="transmembrane region" description="Helical" evidence="1">
    <location>
        <begin position="72"/>
        <end position="95"/>
    </location>
</feature>
<comment type="caution">
    <text evidence="2">The sequence shown here is derived from an EMBL/GenBank/DDBJ whole genome shotgun (WGS) entry which is preliminary data.</text>
</comment>
<dbReference type="RefSeq" id="WP_002492767.1">
    <property type="nucleotide sequence ID" value="NZ_AP021848.1"/>
</dbReference>
<feature type="transmembrane region" description="Helical" evidence="1">
    <location>
        <begin position="12"/>
        <end position="31"/>
    </location>
</feature>
<sequence length="169" mass="19345">MDNTNKKQNWLKVLWVGILAGLLSGIVKLGWEVMFPPRTPARDATNPPQELLQILGIPSNVTHLTYSFSEHALPFVSFIVHYSFSIVIAIIYIILANKYSKITLGYGALFGIVIWIAFHLVIMPIMQVVPSPFEQPFTEHISELFGHVVWMMVIEMVRRYFFKLKIINA</sequence>
<protein>
    <submittedName>
        <fullName evidence="2">DUF1440 domain-containing protein</fullName>
    </submittedName>
</protein>
<feature type="transmembrane region" description="Helical" evidence="1">
    <location>
        <begin position="141"/>
        <end position="161"/>
    </location>
</feature>
<name>A0A4Q9WCL4_STALU</name>
<dbReference type="Proteomes" id="UP000293637">
    <property type="component" value="Unassembled WGS sequence"/>
</dbReference>
<reference evidence="2 3" key="1">
    <citation type="journal article" date="2019" name="Sci. Transl. Med.">
        <title>Quorum sensing between bacterial species on the skin protects against epidermal injury in atopic dermatitis.</title>
        <authorList>
            <person name="Williams M.R."/>
        </authorList>
    </citation>
    <scope>NUCLEOTIDE SEQUENCE [LARGE SCALE GENOMIC DNA]</scope>
    <source>
        <strain evidence="2 3">E7</strain>
    </source>
</reference>
<dbReference type="GeneID" id="58090307"/>
<gene>
    <name evidence="2" type="ORF">EQ812_04445</name>
</gene>
<feature type="transmembrane region" description="Helical" evidence="1">
    <location>
        <begin position="107"/>
        <end position="129"/>
    </location>
</feature>
<organism evidence="2 3">
    <name type="scientific">Staphylococcus lugdunensis</name>
    <dbReference type="NCBI Taxonomy" id="28035"/>
    <lineage>
        <taxon>Bacteria</taxon>
        <taxon>Bacillati</taxon>
        <taxon>Bacillota</taxon>
        <taxon>Bacilli</taxon>
        <taxon>Bacillales</taxon>
        <taxon>Staphylococcaceae</taxon>
        <taxon>Staphylococcus</taxon>
    </lineage>
</organism>
<dbReference type="Pfam" id="PF07274">
    <property type="entry name" value="DUF1440"/>
    <property type="match status" value="1"/>
</dbReference>
<keyword evidence="1" id="KW-1133">Transmembrane helix</keyword>
<evidence type="ECO:0000313" key="3">
    <source>
        <dbReference type="Proteomes" id="UP000293637"/>
    </source>
</evidence>
<keyword evidence="1" id="KW-0812">Transmembrane</keyword>
<proteinExistence type="predicted"/>
<dbReference type="InterPro" id="IPR009898">
    <property type="entry name" value="DUF1440"/>
</dbReference>
<evidence type="ECO:0000313" key="2">
    <source>
        <dbReference type="EMBL" id="TBW73099.1"/>
    </source>
</evidence>
<dbReference type="EMBL" id="SCHB01000002">
    <property type="protein sequence ID" value="TBW73099.1"/>
    <property type="molecule type" value="Genomic_DNA"/>
</dbReference>
<accession>A0A4Q9WCL4</accession>
<keyword evidence="1" id="KW-0472">Membrane</keyword>
<evidence type="ECO:0000256" key="1">
    <source>
        <dbReference type="SAM" id="Phobius"/>
    </source>
</evidence>